<protein>
    <submittedName>
        <fullName evidence="1">Uncharacterized protein</fullName>
    </submittedName>
</protein>
<feature type="non-terminal residue" evidence="1">
    <location>
        <position position="68"/>
    </location>
</feature>
<accession>N8RNL0</accession>
<dbReference type="Proteomes" id="UP000023776">
    <property type="component" value="Unassembled WGS sequence"/>
</dbReference>
<keyword evidence="2" id="KW-1185">Reference proteome</keyword>
<gene>
    <name evidence="1" type="ORF">F988_00871</name>
</gene>
<evidence type="ECO:0000313" key="1">
    <source>
        <dbReference type="EMBL" id="ENU36978.1"/>
    </source>
</evidence>
<organism evidence="1 2">
    <name type="scientific">Acinetobacter parvus DSM 16617 = CIP 108168</name>
    <dbReference type="NCBI Taxonomy" id="981333"/>
    <lineage>
        <taxon>Bacteria</taxon>
        <taxon>Pseudomonadati</taxon>
        <taxon>Pseudomonadota</taxon>
        <taxon>Gammaproteobacteria</taxon>
        <taxon>Moraxellales</taxon>
        <taxon>Moraxellaceae</taxon>
        <taxon>Acinetobacter</taxon>
    </lineage>
</organism>
<dbReference type="AlphaFoldDB" id="N8RNL0"/>
<reference evidence="1 2" key="1">
    <citation type="submission" date="2013-02" db="EMBL/GenBank/DDBJ databases">
        <title>The Genome Sequence of Acinetobacter parvus CIP 108168.</title>
        <authorList>
            <consortium name="The Broad Institute Genome Sequencing Platform"/>
            <consortium name="The Broad Institute Genome Sequencing Center for Infectious Disease"/>
            <person name="Cerqueira G."/>
            <person name="Feldgarden M."/>
            <person name="Courvalin P."/>
            <person name="Perichon B."/>
            <person name="Grillot-Courvalin C."/>
            <person name="Clermont D."/>
            <person name="Rocha E."/>
            <person name="Yoon E.-J."/>
            <person name="Nemec A."/>
            <person name="Walker B."/>
            <person name="Young S.K."/>
            <person name="Zeng Q."/>
            <person name="Gargeya S."/>
            <person name="Fitzgerald M."/>
            <person name="Haas B."/>
            <person name="Abouelleil A."/>
            <person name="Alvarado L."/>
            <person name="Arachchi H.M."/>
            <person name="Berlin A.M."/>
            <person name="Chapman S.B."/>
            <person name="Dewar J."/>
            <person name="Goldberg J."/>
            <person name="Griggs A."/>
            <person name="Gujja S."/>
            <person name="Hansen M."/>
            <person name="Howarth C."/>
            <person name="Imamovic A."/>
            <person name="Larimer J."/>
            <person name="McCowan C."/>
            <person name="Murphy C."/>
            <person name="Neiman D."/>
            <person name="Pearson M."/>
            <person name="Priest M."/>
            <person name="Roberts A."/>
            <person name="Saif S."/>
            <person name="Shea T."/>
            <person name="Sisk P."/>
            <person name="Sykes S."/>
            <person name="Wortman J."/>
            <person name="Nusbaum C."/>
            <person name="Birren B."/>
        </authorList>
    </citation>
    <scope>NUCLEOTIDE SEQUENCE [LARGE SCALE GENOMIC DNA]</scope>
    <source>
        <strain evidence="1 2">CIP 108168</strain>
    </source>
</reference>
<sequence length="68" mass="7580">MHCHSLIPKPALPFGLLEREPQHEQVWVVYDSLTSSYHTPAFSHLYLSMVLSVVQLASSTDLANLVCA</sequence>
<dbReference type="EMBL" id="APOM01000027">
    <property type="protein sequence ID" value="ENU36978.1"/>
    <property type="molecule type" value="Genomic_DNA"/>
</dbReference>
<comment type="caution">
    <text evidence="1">The sequence shown here is derived from an EMBL/GenBank/DDBJ whole genome shotgun (WGS) entry which is preliminary data.</text>
</comment>
<evidence type="ECO:0000313" key="2">
    <source>
        <dbReference type="Proteomes" id="UP000023776"/>
    </source>
</evidence>
<dbReference type="HOGENOM" id="CLU_2799673_0_0_6"/>
<name>N8RNL0_9GAMM</name>
<proteinExistence type="predicted"/>